<reference evidence="4 5" key="1">
    <citation type="submission" date="2016-07" db="EMBL/GenBank/DDBJ databases">
        <title>Pervasive Adenine N6-methylation of Active Genes in Fungi.</title>
        <authorList>
            <consortium name="DOE Joint Genome Institute"/>
            <person name="Mondo S.J."/>
            <person name="Dannebaum R.O."/>
            <person name="Kuo R.C."/>
            <person name="Labutti K."/>
            <person name="Haridas S."/>
            <person name="Kuo A."/>
            <person name="Salamov A."/>
            <person name="Ahrendt S.R."/>
            <person name="Lipzen A."/>
            <person name="Sullivan W."/>
            <person name="Andreopoulos W.B."/>
            <person name="Clum A."/>
            <person name="Lindquist E."/>
            <person name="Daum C."/>
            <person name="Ramamoorthy G.K."/>
            <person name="Gryganskyi A."/>
            <person name="Culley D."/>
            <person name="Magnuson J.K."/>
            <person name="James T.Y."/>
            <person name="O'Malley M.A."/>
            <person name="Stajich J.E."/>
            <person name="Spatafora J.W."/>
            <person name="Visel A."/>
            <person name="Grigoriev I.V."/>
        </authorList>
    </citation>
    <scope>NUCLEOTIDE SEQUENCE [LARGE SCALE GENOMIC DNA]</scope>
    <source>
        <strain evidence="4 5">NRRL 2496</strain>
    </source>
</reference>
<dbReference type="SMART" id="SM01287">
    <property type="entry name" value="Rtt106"/>
    <property type="match status" value="1"/>
</dbReference>
<dbReference type="GO" id="GO:0031491">
    <property type="term" value="F:nucleosome binding"/>
    <property type="evidence" value="ECO:0007669"/>
    <property type="project" value="TreeGrafter"/>
</dbReference>
<comment type="caution">
    <text evidence="4">The sequence shown here is derived from an EMBL/GenBank/DDBJ whole genome shotgun (WGS) entry which is preliminary data.</text>
</comment>
<organism evidence="4 5">
    <name type="scientific">Syncephalastrum racemosum</name>
    <name type="common">Filamentous fungus</name>
    <dbReference type="NCBI Taxonomy" id="13706"/>
    <lineage>
        <taxon>Eukaryota</taxon>
        <taxon>Fungi</taxon>
        <taxon>Fungi incertae sedis</taxon>
        <taxon>Mucoromycota</taxon>
        <taxon>Mucoromycotina</taxon>
        <taxon>Mucoromycetes</taxon>
        <taxon>Mucorales</taxon>
        <taxon>Syncephalastraceae</taxon>
        <taxon>Syncephalastrum</taxon>
    </lineage>
</organism>
<sequence>MSDWTVERIEDPQLRQSVEQLISNHPPAHKVIQDLALYYESKDERDPKKRKVTTATRESRGTAVATVPDLSFQSPRKKYNLVLTSTQIALHNPKTDETEHTFAVSDLTLAVCLPSPGVAKAHTFVLFFTQKELDPLVFNVPHKGDTVLKRPTGDTVLGEQDKIEALVKLLQTEARLNVITPDPRVYRSTGVSATTGKSIEGDKFYCDAYLKAKEGFLYFLPGGILYGFKKPTLYFPFSQIASTSFCSITQRTFDLAIVLKEDGAPLGPASAVGSEIQFSMIEQSEFGGIERYLQDSQINDQSMSEENKEPEIRAKHENDSQNENTNQNENQIDEDDDEENDDDFQPSDRDEDPLEYDTDADSEEEVEEEEEDTHAMDEDHEEQEQEEQVSAATGTAQADENDGDAIEEGMEGEDEAEEAEEEEEGEEEEELESEDEGSVSLGSSEGSQTPAHHPQHASPLRPQEEEKDELDDSD</sequence>
<dbReference type="InterPro" id="IPR050454">
    <property type="entry name" value="RTT106/SSRP1_HistChap/FACT"/>
</dbReference>
<proteinExistence type="inferred from homology"/>
<dbReference type="Gene3D" id="2.30.29.120">
    <property type="match status" value="1"/>
</dbReference>
<feature type="compositionally biased region" description="Acidic residues" evidence="2">
    <location>
        <begin position="465"/>
        <end position="474"/>
    </location>
</feature>
<feature type="compositionally biased region" description="Acidic residues" evidence="2">
    <location>
        <begin position="331"/>
        <end position="387"/>
    </location>
</feature>
<dbReference type="Proteomes" id="UP000242180">
    <property type="component" value="Unassembled WGS sequence"/>
</dbReference>
<dbReference type="Pfam" id="PF08512">
    <property type="entry name" value="Rttp106-like_middle"/>
    <property type="match status" value="1"/>
</dbReference>
<dbReference type="OrthoDB" id="75754at2759"/>
<dbReference type="PANTHER" id="PTHR45849:SF3">
    <property type="entry name" value="HISTONE CHAPERONE RTT106"/>
    <property type="match status" value="1"/>
</dbReference>
<evidence type="ECO:0000313" key="5">
    <source>
        <dbReference type="Proteomes" id="UP000242180"/>
    </source>
</evidence>
<feature type="compositionally biased region" description="Basic and acidic residues" evidence="2">
    <location>
        <begin position="305"/>
        <end position="319"/>
    </location>
</feature>
<feature type="compositionally biased region" description="Low complexity" evidence="2">
    <location>
        <begin position="321"/>
        <end position="330"/>
    </location>
</feature>
<dbReference type="AlphaFoldDB" id="A0A1X2HGV2"/>
<dbReference type="GO" id="GO:0042393">
    <property type="term" value="F:histone binding"/>
    <property type="evidence" value="ECO:0007669"/>
    <property type="project" value="TreeGrafter"/>
</dbReference>
<evidence type="ECO:0000313" key="4">
    <source>
        <dbReference type="EMBL" id="ORY98129.1"/>
    </source>
</evidence>
<dbReference type="STRING" id="13706.A0A1X2HGV2"/>
<gene>
    <name evidence="4" type="ORF">BCR43DRAFT_490912</name>
</gene>
<feature type="compositionally biased region" description="Low complexity" evidence="2">
    <location>
        <begin position="438"/>
        <end position="447"/>
    </location>
</feature>
<feature type="compositionally biased region" description="Acidic residues" evidence="2">
    <location>
        <begin position="399"/>
        <end position="437"/>
    </location>
</feature>
<comment type="similarity">
    <text evidence="1">Belongs to the RTT106 family.</text>
</comment>
<dbReference type="OMA" id="AMPEAHR"/>
<dbReference type="InterPro" id="IPR013719">
    <property type="entry name" value="RTT106/SPT16-like_middle_dom"/>
</dbReference>
<dbReference type="SUPFAM" id="SSF50729">
    <property type="entry name" value="PH domain-like"/>
    <property type="match status" value="1"/>
</dbReference>
<dbReference type="PANTHER" id="PTHR45849">
    <property type="entry name" value="FACT COMPLEX SUBUNIT SSRP1"/>
    <property type="match status" value="1"/>
</dbReference>
<dbReference type="FunCoup" id="A0A1X2HGV2">
    <property type="interactions" value="90"/>
</dbReference>
<feature type="region of interest" description="Disordered" evidence="2">
    <location>
        <begin position="299"/>
        <end position="474"/>
    </location>
</feature>
<keyword evidence="5" id="KW-1185">Reference proteome</keyword>
<protein>
    <recommendedName>
        <fullName evidence="3">Histone chaperone RTT106/FACT complex subunit SPT16-like middle domain-containing protein</fullName>
    </recommendedName>
</protein>
<accession>A0A1X2HGV2</accession>
<evidence type="ECO:0000256" key="2">
    <source>
        <dbReference type="SAM" id="MobiDB-lite"/>
    </source>
</evidence>
<name>A0A1X2HGV2_SYNRA</name>
<dbReference type="EMBL" id="MCGN01000004">
    <property type="protein sequence ID" value="ORY98129.1"/>
    <property type="molecule type" value="Genomic_DNA"/>
</dbReference>
<evidence type="ECO:0000259" key="3">
    <source>
        <dbReference type="SMART" id="SM01287"/>
    </source>
</evidence>
<dbReference type="InParanoid" id="A0A1X2HGV2"/>
<feature type="domain" description="Histone chaperone RTT106/FACT complex subunit SPT16-like middle" evidence="3">
    <location>
        <begin position="203"/>
        <end position="303"/>
    </location>
</feature>
<dbReference type="Gene3D" id="2.30.29.30">
    <property type="entry name" value="Pleckstrin-homology domain (PH domain)/Phosphotyrosine-binding domain (PTB)"/>
    <property type="match status" value="1"/>
</dbReference>
<evidence type="ECO:0000256" key="1">
    <source>
        <dbReference type="ARBA" id="ARBA00006159"/>
    </source>
</evidence>
<dbReference type="InterPro" id="IPR011993">
    <property type="entry name" value="PH-like_dom_sf"/>
</dbReference>